<protein>
    <submittedName>
        <fullName evidence="4">Uncharacterized protein</fullName>
    </submittedName>
</protein>
<dbReference type="EMBL" id="CAJNOL010002293">
    <property type="protein sequence ID" value="CAF1485170.1"/>
    <property type="molecule type" value="Genomic_DNA"/>
</dbReference>
<dbReference type="AlphaFoldDB" id="A0A814WZN2"/>
<evidence type="ECO:0000256" key="1">
    <source>
        <dbReference type="SAM" id="MobiDB-lite"/>
    </source>
</evidence>
<organism evidence="4 6">
    <name type="scientific">Rotaria sordida</name>
    <dbReference type="NCBI Taxonomy" id="392033"/>
    <lineage>
        <taxon>Eukaryota</taxon>
        <taxon>Metazoa</taxon>
        <taxon>Spiralia</taxon>
        <taxon>Gnathifera</taxon>
        <taxon>Rotifera</taxon>
        <taxon>Eurotatoria</taxon>
        <taxon>Bdelloidea</taxon>
        <taxon>Philodinida</taxon>
        <taxon>Philodinidae</taxon>
        <taxon>Rotaria</taxon>
    </lineage>
</organism>
<keyword evidence="2" id="KW-1133">Transmembrane helix</keyword>
<evidence type="ECO:0000313" key="3">
    <source>
        <dbReference type="EMBL" id="CAF1162868.1"/>
    </source>
</evidence>
<feature type="transmembrane region" description="Helical" evidence="2">
    <location>
        <begin position="80"/>
        <end position="104"/>
    </location>
</feature>
<dbReference type="Proteomes" id="UP000663870">
    <property type="component" value="Unassembled WGS sequence"/>
</dbReference>
<dbReference type="EMBL" id="CAJNOT010001200">
    <property type="protein sequence ID" value="CAF1162868.1"/>
    <property type="molecule type" value="Genomic_DNA"/>
</dbReference>
<keyword evidence="2" id="KW-0472">Membrane</keyword>
<comment type="caution">
    <text evidence="4">The sequence shown here is derived from an EMBL/GenBank/DDBJ whole genome shotgun (WGS) entry which is preliminary data.</text>
</comment>
<accession>A0A814WZN2</accession>
<dbReference type="Proteomes" id="UP000663864">
    <property type="component" value="Unassembled WGS sequence"/>
</dbReference>
<evidence type="ECO:0000256" key="2">
    <source>
        <dbReference type="SAM" id="Phobius"/>
    </source>
</evidence>
<dbReference type="Proteomes" id="UP000663854">
    <property type="component" value="Unassembled WGS sequence"/>
</dbReference>
<name>A0A814WZN2_9BILA</name>
<reference evidence="4" key="1">
    <citation type="submission" date="2021-02" db="EMBL/GenBank/DDBJ databases">
        <authorList>
            <person name="Nowell W R."/>
        </authorList>
    </citation>
    <scope>NUCLEOTIDE SEQUENCE</scope>
</reference>
<keyword evidence="7" id="KW-1185">Reference proteome</keyword>
<sequence length="153" mass="17699">MNDKQPLLNPSSKLFTDDDDTNNGSKKQLLINSFSDWHRCFNRKESENKYIKLDDDTEHNDKDEPVGVFRLFQFANHIDMLLMFIAMSLMLLQMTCIIANQILVARLTGLFAIKSFGDDCDHEQQNFTAPIKINNRYSLGIDLNIFNNALLHK</sequence>
<gene>
    <name evidence="5" type="ORF">JXQ802_LOCUS39531</name>
    <name evidence="4" type="ORF">PYM288_LOCUS25285</name>
    <name evidence="3" type="ORF">ZHD862_LOCUS20784</name>
</gene>
<evidence type="ECO:0000313" key="7">
    <source>
        <dbReference type="Proteomes" id="UP000663870"/>
    </source>
</evidence>
<feature type="region of interest" description="Disordered" evidence="1">
    <location>
        <begin position="1"/>
        <end position="20"/>
    </location>
</feature>
<evidence type="ECO:0000313" key="6">
    <source>
        <dbReference type="Proteomes" id="UP000663854"/>
    </source>
</evidence>
<evidence type="ECO:0000313" key="4">
    <source>
        <dbReference type="EMBL" id="CAF1209215.1"/>
    </source>
</evidence>
<evidence type="ECO:0000313" key="5">
    <source>
        <dbReference type="EMBL" id="CAF1485170.1"/>
    </source>
</evidence>
<keyword evidence="2" id="KW-0812">Transmembrane</keyword>
<proteinExistence type="predicted"/>
<dbReference type="EMBL" id="CAJNOH010001364">
    <property type="protein sequence ID" value="CAF1209215.1"/>
    <property type="molecule type" value="Genomic_DNA"/>
</dbReference>